<dbReference type="STRING" id="399736.SAMN04489720_3224"/>
<keyword evidence="8" id="KW-1185">Reference proteome</keyword>
<dbReference type="EMBL" id="LT629695">
    <property type="protein sequence ID" value="SDI01929.1"/>
    <property type="molecule type" value="Genomic_DNA"/>
</dbReference>
<proteinExistence type="predicted"/>
<evidence type="ECO:0000256" key="1">
    <source>
        <dbReference type="ARBA" id="ARBA00004141"/>
    </source>
</evidence>
<dbReference type="InterPro" id="IPR002810">
    <property type="entry name" value="NfeD-like_C"/>
</dbReference>
<keyword evidence="7" id="KW-0378">Hydrolase</keyword>
<evidence type="ECO:0000313" key="8">
    <source>
        <dbReference type="Proteomes" id="UP000198822"/>
    </source>
</evidence>
<dbReference type="Pfam" id="PF01957">
    <property type="entry name" value="NfeD"/>
    <property type="match status" value="1"/>
</dbReference>
<dbReference type="PANTHER" id="PTHR33507:SF3">
    <property type="entry name" value="INNER MEMBRANE PROTEIN YBBJ"/>
    <property type="match status" value="1"/>
</dbReference>
<dbReference type="InterPro" id="IPR012340">
    <property type="entry name" value="NA-bd_OB-fold"/>
</dbReference>
<accession>A0A1G8H5T9</accession>
<evidence type="ECO:0000313" key="7">
    <source>
        <dbReference type="EMBL" id="SDI01929.1"/>
    </source>
</evidence>
<dbReference type="AlphaFoldDB" id="A0A1G8H5T9"/>
<keyword evidence="4 5" id="KW-0472">Membrane</keyword>
<dbReference type="Proteomes" id="UP000198822">
    <property type="component" value="Chromosome I"/>
</dbReference>
<sequence>MDILMWAWVGWLAVALICLVIELITLELTFLMLGAGSLVGMVASLTGLPLWAQIIIAAVAAALLLFLVRPSLLERLHRSGQGARTNVDAIAGLGGEVTKQFVRLVGEVTLTNGETWTARLSPVTRPRDLDVGERVVVTAVDGATLVIVPAER</sequence>
<name>A0A1G8H5T9_9MICO</name>
<dbReference type="Gene3D" id="2.40.50.140">
    <property type="entry name" value="Nucleic acid-binding proteins"/>
    <property type="match status" value="1"/>
</dbReference>
<evidence type="ECO:0000256" key="2">
    <source>
        <dbReference type="ARBA" id="ARBA00022692"/>
    </source>
</evidence>
<keyword evidence="2 5" id="KW-0812">Transmembrane</keyword>
<gene>
    <name evidence="7" type="ORF">SAMN04489720_3224</name>
</gene>
<evidence type="ECO:0000256" key="5">
    <source>
        <dbReference type="SAM" id="Phobius"/>
    </source>
</evidence>
<dbReference type="GO" id="GO:0005886">
    <property type="term" value="C:plasma membrane"/>
    <property type="evidence" value="ECO:0007669"/>
    <property type="project" value="TreeGrafter"/>
</dbReference>
<evidence type="ECO:0000256" key="3">
    <source>
        <dbReference type="ARBA" id="ARBA00022989"/>
    </source>
</evidence>
<dbReference type="OrthoDB" id="5023964at2"/>
<evidence type="ECO:0000256" key="4">
    <source>
        <dbReference type="ARBA" id="ARBA00023136"/>
    </source>
</evidence>
<dbReference type="InterPro" id="IPR052165">
    <property type="entry name" value="Membrane_assoc_protease"/>
</dbReference>
<feature type="transmembrane region" description="Helical" evidence="5">
    <location>
        <begin position="7"/>
        <end position="30"/>
    </location>
</feature>
<dbReference type="GO" id="GO:0006508">
    <property type="term" value="P:proteolysis"/>
    <property type="evidence" value="ECO:0007669"/>
    <property type="project" value="UniProtKB-KW"/>
</dbReference>
<dbReference type="GO" id="GO:0008233">
    <property type="term" value="F:peptidase activity"/>
    <property type="evidence" value="ECO:0007669"/>
    <property type="project" value="UniProtKB-KW"/>
</dbReference>
<dbReference type="PANTHER" id="PTHR33507">
    <property type="entry name" value="INNER MEMBRANE PROTEIN YBBJ"/>
    <property type="match status" value="1"/>
</dbReference>
<keyword evidence="3 5" id="KW-1133">Transmembrane helix</keyword>
<protein>
    <submittedName>
        <fullName evidence="7">Membrane protein implicated in regulation of membrane protease activity</fullName>
    </submittedName>
</protein>
<feature type="transmembrane region" description="Helical" evidence="5">
    <location>
        <begin position="50"/>
        <end position="68"/>
    </location>
</feature>
<reference evidence="8" key="1">
    <citation type="submission" date="2016-10" db="EMBL/GenBank/DDBJ databases">
        <authorList>
            <person name="Varghese N."/>
            <person name="Submissions S."/>
        </authorList>
    </citation>
    <scope>NUCLEOTIDE SEQUENCE [LARGE SCALE GENOMIC DNA]</scope>
    <source>
        <strain evidence="8">DSM 22002</strain>
    </source>
</reference>
<dbReference type="RefSeq" id="WP_092506621.1">
    <property type="nucleotide sequence ID" value="NZ_LT629695.1"/>
</dbReference>
<evidence type="ECO:0000259" key="6">
    <source>
        <dbReference type="Pfam" id="PF01957"/>
    </source>
</evidence>
<organism evidence="7 8">
    <name type="scientific">Agrococcus jejuensis</name>
    <dbReference type="NCBI Taxonomy" id="399736"/>
    <lineage>
        <taxon>Bacteria</taxon>
        <taxon>Bacillati</taxon>
        <taxon>Actinomycetota</taxon>
        <taxon>Actinomycetes</taxon>
        <taxon>Micrococcales</taxon>
        <taxon>Microbacteriaceae</taxon>
        <taxon>Agrococcus</taxon>
    </lineage>
</organism>
<comment type="subcellular location">
    <subcellularLocation>
        <location evidence="1">Membrane</location>
        <topology evidence="1">Multi-pass membrane protein</topology>
    </subcellularLocation>
</comment>
<keyword evidence="7" id="KW-0645">Protease</keyword>
<feature type="domain" description="NfeD-like C-terminal" evidence="6">
    <location>
        <begin position="88"/>
        <end position="149"/>
    </location>
</feature>